<feature type="compositionally biased region" description="Low complexity" evidence="1">
    <location>
        <begin position="148"/>
        <end position="157"/>
    </location>
</feature>
<feature type="compositionally biased region" description="Low complexity" evidence="1">
    <location>
        <begin position="173"/>
        <end position="190"/>
    </location>
</feature>
<dbReference type="SUPFAM" id="SSF57701">
    <property type="entry name" value="Zn2/Cys6 DNA-binding domain"/>
    <property type="match status" value="1"/>
</dbReference>
<evidence type="ECO:0000313" key="4">
    <source>
        <dbReference type="Proteomes" id="UP000186136"/>
    </source>
</evidence>
<feature type="compositionally biased region" description="Low complexity" evidence="1">
    <location>
        <begin position="346"/>
        <end position="371"/>
    </location>
</feature>
<dbReference type="OrthoDB" id="4036575at2759"/>
<reference evidence="3 4" key="1">
    <citation type="submission" date="2016-08" db="EMBL/GenBank/DDBJ databases">
        <title>Whole genome shotgun sequence of Pichia membranifaciens KS47-1.</title>
        <authorList>
            <person name="Konishi M."/>
            <person name="Ishida M."/>
            <person name="Arakawa T."/>
            <person name="Kato Y."/>
            <person name="Horiuchi J."/>
        </authorList>
    </citation>
    <scope>NUCLEOTIDE SEQUENCE [LARGE SCALE GENOMIC DNA]</scope>
    <source>
        <strain evidence="3 4">KS47-1</strain>
    </source>
</reference>
<feature type="compositionally biased region" description="Low complexity" evidence="1">
    <location>
        <begin position="432"/>
        <end position="441"/>
    </location>
</feature>
<accession>A0A1Q2YEE2</accession>
<gene>
    <name evidence="3" type="ORF">PMKS-001221</name>
</gene>
<feature type="region of interest" description="Disordered" evidence="1">
    <location>
        <begin position="103"/>
        <end position="190"/>
    </location>
</feature>
<organism evidence="3 4">
    <name type="scientific">Pichia membranifaciens</name>
    <dbReference type="NCBI Taxonomy" id="4926"/>
    <lineage>
        <taxon>Eukaryota</taxon>
        <taxon>Fungi</taxon>
        <taxon>Dikarya</taxon>
        <taxon>Ascomycota</taxon>
        <taxon>Saccharomycotina</taxon>
        <taxon>Pichiomycetes</taxon>
        <taxon>Pichiales</taxon>
        <taxon>Pichiaceae</taxon>
        <taxon>Pichia</taxon>
    </lineage>
</organism>
<dbReference type="InterPro" id="IPR001138">
    <property type="entry name" value="Zn2Cys6_DnaBD"/>
</dbReference>
<feature type="compositionally biased region" description="Low complexity" evidence="1">
    <location>
        <begin position="27"/>
        <end position="36"/>
    </location>
</feature>
<dbReference type="GO" id="GO:0008270">
    <property type="term" value="F:zinc ion binding"/>
    <property type="evidence" value="ECO:0007669"/>
    <property type="project" value="InterPro"/>
</dbReference>
<name>A0A1Q2YEE2_9ASCO</name>
<sequence>MNHYYSYRQQNGSADQPQPLGPPQPPSQQQQASTAQPNPPKAPASVAKKPSKLDVLIQTATSVDLDSFLPSTISSNEKKRKLSSSFNLEYLCNQAEKELNSSCSYASSSSSSPSSSSSSSLASASELSKLQNQNGQQFKRANKKSNRKNSTSTKGSKAGPHQPNQKPTPPLSADPNQQQQPSASSAYPAAPNPLAIKLASPSTHTKRQRSGPSCDCCRSRKIKCDSEIFILSALDTINLAENVKPKSINSHIAHCDFISINPKSGYQYYKIIKDEEHALNNKLTSFNYLQFKPCSACMSKKLKCCFSKGFTRNDIIKFNKTEKMNGSSTNLPFSSATPTADSSVLPSPSTSMPASPPSSSASTSSTSIPTSAFPSSQTCSFSTSIPDNGSLSTIPQIHVKQLPGDSPSIPTPLKSISSALPTPSPTPAVLDNNSIPSSSSNAATILHPTSSSSSSAPQLAVSNGMAVDRTLIYTPHLRDSSSLEIVKHESQPQTQPQFQPQFGKFNEMLKLPKSTELKDKEKEKERDKERKSSKKTSCKTCRFKKIKCVKVDGSDRCVYCNKKSICCLFE</sequence>
<dbReference type="EMBL" id="BDGI01000045">
    <property type="protein sequence ID" value="GAV27753.1"/>
    <property type="molecule type" value="Genomic_DNA"/>
</dbReference>
<feature type="compositionally biased region" description="Polar residues" evidence="1">
    <location>
        <begin position="325"/>
        <end position="345"/>
    </location>
</feature>
<feature type="compositionally biased region" description="Basic and acidic residues" evidence="1">
    <location>
        <begin position="513"/>
        <end position="530"/>
    </location>
</feature>
<dbReference type="Proteomes" id="UP000186136">
    <property type="component" value="Unassembled WGS sequence"/>
</dbReference>
<dbReference type="CDD" id="cd00067">
    <property type="entry name" value="GAL4"/>
    <property type="match status" value="2"/>
</dbReference>
<feature type="compositionally biased region" description="Low complexity" evidence="1">
    <location>
        <begin position="103"/>
        <end position="128"/>
    </location>
</feature>
<dbReference type="Gene3D" id="4.10.240.10">
    <property type="entry name" value="Zn(2)-C6 fungal-type DNA-binding domain"/>
    <property type="match status" value="1"/>
</dbReference>
<proteinExistence type="predicted"/>
<comment type="caution">
    <text evidence="3">The sequence shown here is derived from an EMBL/GenBank/DDBJ whole genome shotgun (WGS) entry which is preliminary data.</text>
</comment>
<evidence type="ECO:0000259" key="2">
    <source>
        <dbReference type="PROSITE" id="PS50048"/>
    </source>
</evidence>
<feature type="domain" description="Zn(2)-C6 fungal-type" evidence="2">
    <location>
        <begin position="537"/>
        <end position="569"/>
    </location>
</feature>
<feature type="region of interest" description="Disordered" evidence="1">
    <location>
        <begin position="325"/>
        <end position="371"/>
    </location>
</feature>
<evidence type="ECO:0000313" key="3">
    <source>
        <dbReference type="EMBL" id="GAV27753.1"/>
    </source>
</evidence>
<dbReference type="AlphaFoldDB" id="A0A1Q2YEE2"/>
<keyword evidence="4" id="KW-1185">Reference proteome</keyword>
<dbReference type="GO" id="GO:0000981">
    <property type="term" value="F:DNA-binding transcription factor activity, RNA polymerase II-specific"/>
    <property type="evidence" value="ECO:0007669"/>
    <property type="project" value="InterPro"/>
</dbReference>
<dbReference type="PROSITE" id="PS50048">
    <property type="entry name" value="ZN2_CY6_FUNGAL_2"/>
    <property type="match status" value="1"/>
</dbReference>
<protein>
    <recommendedName>
        <fullName evidence="2">Zn(2)-C6 fungal-type domain-containing protein</fullName>
    </recommendedName>
</protein>
<feature type="region of interest" description="Disordered" evidence="1">
    <location>
        <begin position="400"/>
        <end position="457"/>
    </location>
</feature>
<feature type="region of interest" description="Disordered" evidence="1">
    <location>
        <begin position="510"/>
        <end position="535"/>
    </location>
</feature>
<dbReference type="PROSITE" id="PS00463">
    <property type="entry name" value="ZN2_CY6_FUNGAL_1"/>
    <property type="match status" value="1"/>
</dbReference>
<dbReference type="InterPro" id="IPR036864">
    <property type="entry name" value="Zn2-C6_fun-type_DNA-bd_sf"/>
</dbReference>
<evidence type="ECO:0000256" key="1">
    <source>
        <dbReference type="SAM" id="MobiDB-lite"/>
    </source>
</evidence>
<feature type="region of interest" description="Disordered" evidence="1">
    <location>
        <begin position="1"/>
        <end position="50"/>
    </location>
</feature>